<gene>
    <name evidence="1" type="ORF">BRCON_0642</name>
</gene>
<accession>A0A2Z4Y345</accession>
<dbReference type="InterPro" id="IPR024992">
    <property type="entry name" value="DUF3891"/>
</dbReference>
<dbReference type="Pfam" id="PF13030">
    <property type="entry name" value="DUF3891"/>
    <property type="match status" value="1"/>
</dbReference>
<organism evidence="1 2">
    <name type="scientific">Sumerlaea chitinivorans</name>
    <dbReference type="NCBI Taxonomy" id="2250252"/>
    <lineage>
        <taxon>Bacteria</taxon>
        <taxon>Candidatus Sumerlaeota</taxon>
        <taxon>Candidatus Sumerlaeia</taxon>
        <taxon>Candidatus Sumerlaeales</taxon>
        <taxon>Candidatus Sumerlaeaceae</taxon>
        <taxon>Candidatus Sumerlaea</taxon>
    </lineage>
</organism>
<protein>
    <recommendedName>
        <fullName evidence="3">DUF3891 family protein</fullName>
    </recommendedName>
</protein>
<evidence type="ECO:0000313" key="1">
    <source>
        <dbReference type="EMBL" id="AXA35419.1"/>
    </source>
</evidence>
<proteinExistence type="predicted"/>
<reference evidence="1 2" key="1">
    <citation type="submission" date="2018-05" db="EMBL/GenBank/DDBJ databases">
        <title>A metagenomic window into the 2 km-deep terrestrial subsurface aquifer revealed taxonomically and functionally diverse microbial community comprising novel uncultured bacterial lineages.</title>
        <authorList>
            <person name="Kadnikov V.V."/>
            <person name="Mardanov A.V."/>
            <person name="Beletsky A.V."/>
            <person name="Banks D."/>
            <person name="Pimenov N.V."/>
            <person name="Frank Y.A."/>
            <person name="Karnachuk O.V."/>
            <person name="Ravin N.V."/>
        </authorList>
    </citation>
    <scope>NUCLEOTIDE SEQUENCE [LARGE SCALE GENOMIC DNA]</scope>
    <source>
        <strain evidence="1">BY</strain>
    </source>
</reference>
<name>A0A2Z4Y345_SUMC1</name>
<sequence>MLIPQVEHARIAGVIAAAWNFRKARPGGAIMSAIANHDHGWAEVDARPTLNHDGAPRSFLEMPPKESFSIWTRSIAHLAEMKNYSGARLVAAHFIYLAENEINMARLSPREAIALGQFLAEHKKLMEQWKELETEHQSAGLSLNDLSKTNTHSDVTPLPAVPTGTFAEDLRLLQVCDQISLLLCTDFTGSATIADIPYLDDCDSITVTRPNGKFGLTLTPFPLRKNLRDHISAYVIPRKPYASDEELQQVVASTAPITQEFLLSPA</sequence>
<dbReference type="AlphaFoldDB" id="A0A2Z4Y345"/>
<dbReference type="Proteomes" id="UP000262583">
    <property type="component" value="Chromosome"/>
</dbReference>
<evidence type="ECO:0000313" key="2">
    <source>
        <dbReference type="Proteomes" id="UP000262583"/>
    </source>
</evidence>
<dbReference type="KEGG" id="schv:BRCON_0642"/>
<dbReference type="EMBL" id="CP030759">
    <property type="protein sequence ID" value="AXA35419.1"/>
    <property type="molecule type" value="Genomic_DNA"/>
</dbReference>
<evidence type="ECO:0008006" key="3">
    <source>
        <dbReference type="Google" id="ProtNLM"/>
    </source>
</evidence>